<organism evidence="2 3">
    <name type="scientific">Aristolochia fimbriata</name>
    <name type="common">White veined hardy Dutchman's pipe vine</name>
    <dbReference type="NCBI Taxonomy" id="158543"/>
    <lineage>
        <taxon>Eukaryota</taxon>
        <taxon>Viridiplantae</taxon>
        <taxon>Streptophyta</taxon>
        <taxon>Embryophyta</taxon>
        <taxon>Tracheophyta</taxon>
        <taxon>Spermatophyta</taxon>
        <taxon>Magnoliopsida</taxon>
        <taxon>Magnoliidae</taxon>
        <taxon>Piperales</taxon>
        <taxon>Aristolochiaceae</taxon>
        <taxon>Aristolochia</taxon>
    </lineage>
</organism>
<accession>A0AAV7FAJ3</accession>
<gene>
    <name evidence="2" type="ORF">H6P81_002471</name>
</gene>
<dbReference type="Proteomes" id="UP000825729">
    <property type="component" value="Unassembled WGS sequence"/>
</dbReference>
<evidence type="ECO:0000256" key="1">
    <source>
        <dbReference type="SAM" id="MobiDB-lite"/>
    </source>
</evidence>
<dbReference type="EMBL" id="JAINDJ010000002">
    <property type="protein sequence ID" value="KAG9457963.1"/>
    <property type="molecule type" value="Genomic_DNA"/>
</dbReference>
<reference evidence="2 3" key="1">
    <citation type="submission" date="2021-07" db="EMBL/GenBank/DDBJ databases">
        <title>The Aristolochia fimbriata genome: insights into angiosperm evolution, floral development and chemical biosynthesis.</title>
        <authorList>
            <person name="Jiao Y."/>
        </authorList>
    </citation>
    <scope>NUCLEOTIDE SEQUENCE [LARGE SCALE GENOMIC DNA]</scope>
    <source>
        <strain evidence="2">IBCAS-2021</strain>
        <tissue evidence="2">Leaf</tissue>
    </source>
</reference>
<feature type="compositionally biased region" description="Pro residues" evidence="1">
    <location>
        <begin position="151"/>
        <end position="171"/>
    </location>
</feature>
<sequence>MELKGSHWIDTDVTKNISCILQNRHGKVHDSADTVPDLLRLFRGGRLQDGMISILLLLLKPAADLLKPANLWRNRSTSPCFVFHNNAIRRPKQKNAGTQPFFIAPNKDVTQTQTLIPNSLSSGFLKTSNTETDTEIRIASNPSFFLGFQSDPPPQPKPFQNSEPPPLPPAPSKRRSNARGNTLKLDATNEMHCRTFFSCLEDRRRRRLLDALMTTWGEMGSG</sequence>
<protein>
    <submittedName>
        <fullName evidence="2">Uncharacterized protein</fullName>
    </submittedName>
</protein>
<evidence type="ECO:0000313" key="3">
    <source>
        <dbReference type="Proteomes" id="UP000825729"/>
    </source>
</evidence>
<evidence type="ECO:0000313" key="2">
    <source>
        <dbReference type="EMBL" id="KAG9457963.1"/>
    </source>
</evidence>
<comment type="caution">
    <text evidence="2">The sequence shown here is derived from an EMBL/GenBank/DDBJ whole genome shotgun (WGS) entry which is preliminary data.</text>
</comment>
<name>A0AAV7FAJ3_ARIFI</name>
<proteinExistence type="predicted"/>
<dbReference type="AlphaFoldDB" id="A0AAV7FAJ3"/>
<feature type="region of interest" description="Disordered" evidence="1">
    <location>
        <begin position="145"/>
        <end position="178"/>
    </location>
</feature>
<keyword evidence="3" id="KW-1185">Reference proteome</keyword>